<dbReference type="Proteomes" id="UP001234178">
    <property type="component" value="Unassembled WGS sequence"/>
</dbReference>
<dbReference type="EMBL" id="JAOYFB010000038">
    <property type="protein sequence ID" value="KAK4027524.1"/>
    <property type="molecule type" value="Genomic_DNA"/>
</dbReference>
<proteinExistence type="predicted"/>
<reference evidence="1 2" key="1">
    <citation type="journal article" date="2023" name="Nucleic Acids Res.">
        <title>The hologenome of Daphnia magna reveals possible DNA methylation and microbiome-mediated evolution of the host genome.</title>
        <authorList>
            <person name="Chaturvedi A."/>
            <person name="Li X."/>
            <person name="Dhandapani V."/>
            <person name="Marshall H."/>
            <person name="Kissane S."/>
            <person name="Cuenca-Cambronero M."/>
            <person name="Asole G."/>
            <person name="Calvet F."/>
            <person name="Ruiz-Romero M."/>
            <person name="Marangio P."/>
            <person name="Guigo R."/>
            <person name="Rago D."/>
            <person name="Mirbahai L."/>
            <person name="Eastwood N."/>
            <person name="Colbourne J.K."/>
            <person name="Zhou J."/>
            <person name="Mallon E."/>
            <person name="Orsini L."/>
        </authorList>
    </citation>
    <scope>NUCLEOTIDE SEQUENCE [LARGE SCALE GENOMIC DNA]</scope>
    <source>
        <strain evidence="1">LRV0_1</strain>
    </source>
</reference>
<keyword evidence="2" id="KW-1185">Reference proteome</keyword>
<comment type="caution">
    <text evidence="1">The sequence shown here is derived from an EMBL/GenBank/DDBJ whole genome shotgun (WGS) entry which is preliminary data.</text>
</comment>
<accession>A0ABR0AQY1</accession>
<organism evidence="1 2">
    <name type="scientific">Daphnia magna</name>
    <dbReference type="NCBI Taxonomy" id="35525"/>
    <lineage>
        <taxon>Eukaryota</taxon>
        <taxon>Metazoa</taxon>
        <taxon>Ecdysozoa</taxon>
        <taxon>Arthropoda</taxon>
        <taxon>Crustacea</taxon>
        <taxon>Branchiopoda</taxon>
        <taxon>Diplostraca</taxon>
        <taxon>Cladocera</taxon>
        <taxon>Anomopoda</taxon>
        <taxon>Daphniidae</taxon>
        <taxon>Daphnia</taxon>
    </lineage>
</organism>
<gene>
    <name evidence="1" type="ORF">OUZ56_016569</name>
</gene>
<name>A0ABR0AQY1_9CRUS</name>
<protein>
    <submittedName>
        <fullName evidence="1">Uncharacterized protein</fullName>
    </submittedName>
</protein>
<evidence type="ECO:0000313" key="1">
    <source>
        <dbReference type="EMBL" id="KAK4027524.1"/>
    </source>
</evidence>
<evidence type="ECO:0000313" key="2">
    <source>
        <dbReference type="Proteomes" id="UP001234178"/>
    </source>
</evidence>
<sequence length="77" mass="8774">MYSTSDPDICRTSDGLPCVMWDILDMPDRCFVPNCNAGFLGFKSDTKVAFFKPSKDCDLLTKWKQSIPREDTDIKMS</sequence>